<gene>
    <name evidence="1" type="ORF">F6J89_29355</name>
</gene>
<dbReference type="Pfam" id="PF06051">
    <property type="entry name" value="DUF928"/>
    <property type="match status" value="1"/>
</dbReference>
<evidence type="ECO:0000313" key="1">
    <source>
        <dbReference type="EMBL" id="NER31613.1"/>
    </source>
</evidence>
<dbReference type="EMBL" id="JAAHFQ010000875">
    <property type="protein sequence ID" value="NER31613.1"/>
    <property type="molecule type" value="Genomic_DNA"/>
</dbReference>
<reference evidence="1" key="1">
    <citation type="submission" date="2019-11" db="EMBL/GenBank/DDBJ databases">
        <title>Genomic insights into an expanded diversity of filamentous marine cyanobacteria reveals the extraordinary biosynthetic potential of Moorea and Okeania.</title>
        <authorList>
            <person name="Ferreira Leao T."/>
            <person name="Wang M."/>
            <person name="Moss N."/>
            <person name="Da Silva R."/>
            <person name="Sanders J."/>
            <person name="Nurk S."/>
            <person name="Gurevich A."/>
            <person name="Humphrey G."/>
            <person name="Reher R."/>
            <person name="Zhu Q."/>
            <person name="Belda-Ferre P."/>
            <person name="Glukhov E."/>
            <person name="Rex R."/>
            <person name="Dorrestein P.C."/>
            <person name="Knight R."/>
            <person name="Pevzner P."/>
            <person name="Gerwick W.H."/>
            <person name="Gerwick L."/>
        </authorList>
    </citation>
    <scope>NUCLEOTIDE SEQUENCE</scope>
    <source>
        <strain evidence="1">SIO1C4</strain>
    </source>
</reference>
<organism evidence="1">
    <name type="scientific">Symploca sp. SIO1C4</name>
    <dbReference type="NCBI Taxonomy" id="2607765"/>
    <lineage>
        <taxon>Bacteria</taxon>
        <taxon>Bacillati</taxon>
        <taxon>Cyanobacteriota</taxon>
        <taxon>Cyanophyceae</taxon>
        <taxon>Coleofasciculales</taxon>
        <taxon>Coleofasciculaceae</taxon>
        <taxon>Symploca</taxon>
    </lineage>
</organism>
<accession>A0A6B3NIT9</accession>
<feature type="non-terminal residue" evidence="1">
    <location>
        <position position="1"/>
    </location>
</feature>
<dbReference type="AlphaFoldDB" id="A0A6B3NIT9"/>
<name>A0A6B3NIT9_9CYAN</name>
<dbReference type="InterPro" id="IPR010328">
    <property type="entry name" value="DUF928"/>
</dbReference>
<sequence length="195" mass="22145">SQTVQSKERIPALILLAPTQQGTKAVATNPSFSWFVRDPGSWQLEFRLYRYDPVSEETQLVKEIKDDSFTSLPGIMTLSLSESIPELPVGQRYLWQVELVCDPNHPSGNPFAEAEIEVVALSTELKTELANTQNKFKQATLYKRLGFWYNAWDVVLNTEQTPMMNELKSSLLEKVALAEQEIVKVRTSAINKVQR</sequence>
<protein>
    <submittedName>
        <fullName evidence="1">DUF928 domain-containing protein</fullName>
    </submittedName>
</protein>
<comment type="caution">
    <text evidence="1">The sequence shown here is derived from an EMBL/GenBank/DDBJ whole genome shotgun (WGS) entry which is preliminary data.</text>
</comment>
<proteinExistence type="predicted"/>